<dbReference type="GO" id="GO:0004756">
    <property type="term" value="F:selenide, water dikinase activity"/>
    <property type="evidence" value="ECO:0007669"/>
    <property type="project" value="TreeGrafter"/>
</dbReference>
<dbReference type="AlphaFoldDB" id="A0A1T4MTY7"/>
<evidence type="ECO:0000256" key="4">
    <source>
        <dbReference type="ARBA" id="ARBA00022840"/>
    </source>
</evidence>
<dbReference type="Proteomes" id="UP000190102">
    <property type="component" value="Unassembled WGS sequence"/>
</dbReference>
<dbReference type="FunFam" id="3.90.650.10:FF:000004">
    <property type="entry name" value="Selenide, water dikinase"/>
    <property type="match status" value="1"/>
</dbReference>
<keyword evidence="4" id="KW-0067">ATP-binding</keyword>
<organism evidence="9 10">
    <name type="scientific">Trichlorobacter thiogenes</name>
    <dbReference type="NCBI Taxonomy" id="115783"/>
    <lineage>
        <taxon>Bacteria</taxon>
        <taxon>Pseudomonadati</taxon>
        <taxon>Thermodesulfobacteriota</taxon>
        <taxon>Desulfuromonadia</taxon>
        <taxon>Geobacterales</taxon>
        <taxon>Geobacteraceae</taxon>
        <taxon>Trichlorobacter</taxon>
    </lineage>
</organism>
<dbReference type="Pfam" id="PF02769">
    <property type="entry name" value="AIRS_C"/>
    <property type="match status" value="1"/>
</dbReference>
<keyword evidence="2" id="KW-0547">Nucleotide-binding</keyword>
<evidence type="ECO:0000256" key="2">
    <source>
        <dbReference type="ARBA" id="ARBA00022741"/>
    </source>
</evidence>
<dbReference type="InterPro" id="IPR004536">
    <property type="entry name" value="SPS/SelD"/>
</dbReference>
<evidence type="ECO:0000256" key="3">
    <source>
        <dbReference type="ARBA" id="ARBA00022777"/>
    </source>
</evidence>
<protein>
    <submittedName>
        <fullName evidence="9">Selenophosphate synthase</fullName>
    </submittedName>
</protein>
<feature type="domain" description="PurM-like N-terminal" evidence="7">
    <location>
        <begin position="4"/>
        <end position="94"/>
    </location>
</feature>
<gene>
    <name evidence="9" type="ORF">SAMN02745119_01397</name>
</gene>
<dbReference type="GO" id="GO:0005524">
    <property type="term" value="F:ATP binding"/>
    <property type="evidence" value="ECO:0007669"/>
    <property type="project" value="UniProtKB-KW"/>
</dbReference>
<proteinExistence type="predicted"/>
<evidence type="ECO:0000313" key="10">
    <source>
        <dbReference type="Proteomes" id="UP000190102"/>
    </source>
</evidence>
<sequence>MESCDVITPPADDPRAFGRIAAANALSDIYAMGGKPLTAMNIAFFPTCSLPPEVLGELLAGGQDALNEAGCCLVGGHTVEDEELKYGLAVTGIVHPDQVLRNSTARPGDLLLLTKPLGSGILSTAVKGEMATEAQEAEAVRWMSLLNRAAAELMLRHNPSACTDVTGFGLIGHSCEMALGAGVTFRLQLDAIPLMAGVAEQIADGMVPAGCYQNRSFYLSQIDAGSCEADRLLPLFDPQTSGGLLIALGPDDAALFQAEASKNSIFCVAIGDVLPKAALPVIMN</sequence>
<evidence type="ECO:0000256" key="1">
    <source>
        <dbReference type="ARBA" id="ARBA00022679"/>
    </source>
</evidence>
<dbReference type="SUPFAM" id="SSF56042">
    <property type="entry name" value="PurM C-terminal domain-like"/>
    <property type="match status" value="1"/>
</dbReference>
<dbReference type="Pfam" id="PF00586">
    <property type="entry name" value="AIRS"/>
    <property type="match status" value="1"/>
</dbReference>
<dbReference type="GO" id="GO:0016260">
    <property type="term" value="P:selenocysteine biosynthetic process"/>
    <property type="evidence" value="ECO:0007669"/>
    <property type="project" value="TreeGrafter"/>
</dbReference>
<dbReference type="InterPro" id="IPR036676">
    <property type="entry name" value="PurM-like_C_sf"/>
</dbReference>
<keyword evidence="3" id="KW-0418">Kinase</keyword>
<feature type="domain" description="PurM-like C-terminal" evidence="8">
    <location>
        <begin position="106"/>
        <end position="277"/>
    </location>
</feature>
<dbReference type="EMBL" id="FUWR01000006">
    <property type="protein sequence ID" value="SJZ70287.1"/>
    <property type="molecule type" value="Genomic_DNA"/>
</dbReference>
<dbReference type="SUPFAM" id="SSF55326">
    <property type="entry name" value="PurM N-terminal domain-like"/>
    <property type="match status" value="1"/>
</dbReference>
<dbReference type="InterPro" id="IPR010918">
    <property type="entry name" value="PurM-like_C_dom"/>
</dbReference>
<keyword evidence="10" id="KW-1185">Reference proteome</keyword>
<dbReference type="InterPro" id="IPR036921">
    <property type="entry name" value="PurM-like_N_sf"/>
</dbReference>
<dbReference type="PANTHER" id="PTHR10256">
    <property type="entry name" value="SELENIDE, WATER DIKINASE"/>
    <property type="match status" value="1"/>
</dbReference>
<keyword evidence="1" id="KW-0808">Transferase</keyword>
<dbReference type="NCBIfam" id="TIGR00476">
    <property type="entry name" value="selD"/>
    <property type="match status" value="1"/>
</dbReference>
<keyword evidence="6" id="KW-0711">Selenium</keyword>
<keyword evidence="5" id="KW-0712">Selenocysteine</keyword>
<dbReference type="GO" id="GO:0005737">
    <property type="term" value="C:cytoplasm"/>
    <property type="evidence" value="ECO:0007669"/>
    <property type="project" value="TreeGrafter"/>
</dbReference>
<dbReference type="Gene3D" id="3.30.1330.10">
    <property type="entry name" value="PurM-like, N-terminal domain"/>
    <property type="match status" value="1"/>
</dbReference>
<dbReference type="PANTHER" id="PTHR10256:SF0">
    <property type="entry name" value="INACTIVE SELENIDE, WATER DIKINASE-LIKE PROTEIN-RELATED"/>
    <property type="match status" value="1"/>
</dbReference>
<evidence type="ECO:0000256" key="5">
    <source>
        <dbReference type="ARBA" id="ARBA00022933"/>
    </source>
</evidence>
<evidence type="ECO:0000259" key="7">
    <source>
        <dbReference type="Pfam" id="PF00586"/>
    </source>
</evidence>
<name>A0A1T4MTY7_9BACT</name>
<dbReference type="InterPro" id="IPR016188">
    <property type="entry name" value="PurM-like_N"/>
</dbReference>
<evidence type="ECO:0000313" key="9">
    <source>
        <dbReference type="EMBL" id="SJZ70287.1"/>
    </source>
</evidence>
<reference evidence="10" key="1">
    <citation type="submission" date="2017-02" db="EMBL/GenBank/DDBJ databases">
        <authorList>
            <person name="Varghese N."/>
            <person name="Submissions S."/>
        </authorList>
    </citation>
    <scope>NUCLEOTIDE SEQUENCE [LARGE SCALE GENOMIC DNA]</scope>
    <source>
        <strain evidence="10">ATCC BAA-34</strain>
    </source>
</reference>
<dbReference type="STRING" id="115783.SAMN02745119_01397"/>
<evidence type="ECO:0000256" key="6">
    <source>
        <dbReference type="ARBA" id="ARBA00023266"/>
    </source>
</evidence>
<dbReference type="PIRSF" id="PIRSF036407">
    <property type="entry name" value="Selenphspht_syn"/>
    <property type="match status" value="1"/>
</dbReference>
<evidence type="ECO:0000259" key="8">
    <source>
        <dbReference type="Pfam" id="PF02769"/>
    </source>
</evidence>
<accession>A0A1T4MTY7</accession>
<dbReference type="CDD" id="cd02195">
    <property type="entry name" value="SelD"/>
    <property type="match status" value="1"/>
</dbReference>
<dbReference type="Gene3D" id="3.90.650.10">
    <property type="entry name" value="PurM-like C-terminal domain"/>
    <property type="match status" value="1"/>
</dbReference>